<name>A0A6G0IFU1_LARCR</name>
<dbReference type="GO" id="GO:0016301">
    <property type="term" value="F:kinase activity"/>
    <property type="evidence" value="ECO:0007669"/>
    <property type="project" value="UniProtKB-KW"/>
</dbReference>
<dbReference type="InterPro" id="IPR055292">
    <property type="entry name" value="MABP1"/>
</dbReference>
<feature type="compositionally biased region" description="Polar residues" evidence="2">
    <location>
        <begin position="1279"/>
        <end position="1293"/>
    </location>
</feature>
<feature type="compositionally biased region" description="Polar residues" evidence="2">
    <location>
        <begin position="732"/>
        <end position="741"/>
    </location>
</feature>
<feature type="compositionally biased region" description="Low complexity" evidence="2">
    <location>
        <begin position="1109"/>
        <end position="1135"/>
    </location>
</feature>
<dbReference type="PANTHER" id="PTHR44813">
    <property type="entry name" value="MITOGEN-ACTIVATED PROTEIN KINASE-BINDING PROTEIN 1"/>
    <property type="match status" value="1"/>
</dbReference>
<feature type="region of interest" description="Disordered" evidence="2">
    <location>
        <begin position="1361"/>
        <end position="1443"/>
    </location>
</feature>
<feature type="domain" description="MABP1/WDR62 second WD40" evidence="3">
    <location>
        <begin position="366"/>
        <end position="701"/>
    </location>
</feature>
<reference evidence="4 5" key="1">
    <citation type="submission" date="2019-07" db="EMBL/GenBank/DDBJ databases">
        <title>Chromosome genome assembly for large yellow croaker.</title>
        <authorList>
            <person name="Xiao S."/>
        </authorList>
    </citation>
    <scope>NUCLEOTIDE SEQUENCE [LARGE SCALE GENOMIC DNA]</scope>
    <source>
        <strain evidence="4">JMULYC20181020</strain>
        <tissue evidence="4">Muscle</tissue>
    </source>
</reference>
<dbReference type="EMBL" id="REGW02000011">
    <property type="protein sequence ID" value="KAE8290408.1"/>
    <property type="molecule type" value="Genomic_DNA"/>
</dbReference>
<feature type="repeat" description="WD" evidence="1">
    <location>
        <begin position="376"/>
        <end position="398"/>
    </location>
</feature>
<protein>
    <submittedName>
        <fullName evidence="4">Mitogen-activated protein kinase-binding protein 1</fullName>
    </submittedName>
</protein>
<feature type="compositionally biased region" description="Polar residues" evidence="2">
    <location>
        <begin position="1007"/>
        <end position="1017"/>
    </location>
</feature>
<evidence type="ECO:0000259" key="3">
    <source>
        <dbReference type="Pfam" id="PF24782"/>
    </source>
</evidence>
<dbReference type="Proteomes" id="UP000424527">
    <property type="component" value="Unassembled WGS sequence"/>
</dbReference>
<feature type="compositionally biased region" description="Pro residues" evidence="2">
    <location>
        <begin position="1417"/>
        <end position="1430"/>
    </location>
</feature>
<dbReference type="PANTHER" id="PTHR44813:SF1">
    <property type="entry name" value="MITOGEN-ACTIVATED PROTEIN KINASE-BINDING PROTEIN 1"/>
    <property type="match status" value="1"/>
</dbReference>
<evidence type="ECO:0000313" key="5">
    <source>
        <dbReference type="Proteomes" id="UP000424527"/>
    </source>
</evidence>
<feature type="compositionally biased region" description="Polar residues" evidence="2">
    <location>
        <begin position="1178"/>
        <end position="1202"/>
    </location>
</feature>
<sequence length="1550" mass="168310">MTAEGGGTIRSRIKNLLRSPSIKLRRRTGTGTGRHKEDLSDKVTLEKVLGITAPGNRALACDPRTGLLAYPAGCVVVLLNPRKNKQHHIFNSSRKAITTLAFSPDGKYIVTGESGHMPAVRIWDVSERVQVTELQEHKYGVACVAFSPNGKYIVSVGYQHDMMVNVWNWKKNVVVAANKVSSKVTAVSFSDDSSYFVTAGNRHVKFWYLDHSHTSKMNATVPLLGRSGLLGELRNNFFSDVACGRGRQASSTFCITSSGLLCEFNDRRLLDKWVELRTSQATCLSVTDELIFCGCSDGRSSFQPRQPALPLHSAPPTLSGGRHCQYGGGQSAVLLQGGKTLLRPLPLLLCVEPGGLSRERKRRRRRHEARLPSGSFLSCSSDNTIRLWNIDGHNVINKNILSHDLQKVIYVDDNINSLLDTESATVSGGNTEKAGSSGYEGQQTDQSRAGIRTLRVSPDGQHLASGDRMGVLRIHDLESMEEIMNVQAHDSEILCLEFSKPETGLQLLATASRDRLIHVLDAGSEYSLLQTLDEHSSSITAVRFAANEGKVRMISCGADKSVYFRTAQQVEGGLEFTRTHHVVRKTTLYDMDIEPTRKYAAVGCQDRSIRIFNISNGKQKKLYKGSQGEDGTLIKVQIDPSGLYIASSCSDKNISIFDFYSGECVATMFGHSEIVTGLRFSSDCRHLITVSGDSCIFVWRLSPELTIRMRQRLADLRPPSSTQNTQNASQQKVVTLSSDTSPPRVVTMSSDSDKEEDEEDEEELRCPYRDTAGTLEEETETSDEKFSSLDSRKEVLAGRPPRRRWSRRTGGVEDGALMVKSMLDLRLLDSYCPDRPEEQQVEQEEMKTRPLDGNTSTCSRRGRGPGMEVGLYRTNQELGSTISLQVTTAWAEDDEARTNQRPDFIRLSNQSPDREAQVLYPDQWEDRVSLAGSEFQVKEACPAAADGRQDKPSPDSGCSLGFNSSLSSPVRPAGQDLEPTEPLSVDGNFSELEDDEDEGGGGGGGKISTQHIPQTPDQEAFLKEHFVTLNDLSGSGSPSRASHSSSESLSISSRFLSQNSAGSRTVAPLPSRGGGAEVKARPLVSEVRPLMEQNKTQERRVSWNHDPTQKQNQDQLQSQNRTDQDQTQPPQQGTGELEEEETSSAQQAYRPSPLKKKVQTGSESRRNLGPTARAAASHFNSSSGLRKAQSVQSLLTDTGDSSHPTRDIPPQMLLSPQMPLPLQRPTTLPSSPRRPPSTALPLQRPSPASPRSPQQEAIVTPRKSSSSSSSTASAPRSYMSPTASSMAKMSRSVSVGDGLNISEPSEDPSVTSSSSSSSSSSSTAATITASSQVKETPPPPVAVVSSNAVLATPPHAAVVPVVASSSSSSSFLGNHGNQAAPPPRGLQARVPGSSRPLPDKPSLAAFSPSPSSSSSSRPPPVSVSPLTPPPQEEEPQRDDADQPISVETCRALTNELQSCFKRATHLYRKVSGSSPDDSAPDQRQMAVVLSEAFQAMRAELDCLPLGTPSILGVEGGLGGVGEVKTAALLEEYSLLLLQAVHRRVSERNTE</sequence>
<feature type="compositionally biased region" description="Low complexity" evidence="2">
    <location>
        <begin position="1033"/>
        <end position="1060"/>
    </location>
</feature>
<feature type="compositionally biased region" description="Low complexity" evidence="2">
    <location>
        <begin position="720"/>
        <end position="731"/>
    </location>
</feature>
<keyword evidence="4" id="KW-0418">Kinase</keyword>
<evidence type="ECO:0000256" key="2">
    <source>
        <dbReference type="SAM" id="MobiDB-lite"/>
    </source>
</evidence>
<dbReference type="GO" id="GO:0046330">
    <property type="term" value="P:positive regulation of JNK cascade"/>
    <property type="evidence" value="ECO:0007669"/>
    <property type="project" value="TreeGrafter"/>
</dbReference>
<accession>A0A6G0IFU1</accession>
<dbReference type="InterPro" id="IPR056162">
    <property type="entry name" value="WD40_MABP1-WDR62_2nd"/>
</dbReference>
<feature type="region of interest" description="Disordered" evidence="2">
    <location>
        <begin position="717"/>
        <end position="808"/>
    </location>
</feature>
<feature type="compositionally biased region" description="Acidic residues" evidence="2">
    <location>
        <begin position="753"/>
        <end position="763"/>
    </location>
</feature>
<dbReference type="SMART" id="SM00320">
    <property type="entry name" value="WD40"/>
    <property type="match status" value="10"/>
</dbReference>
<feature type="compositionally biased region" description="Low complexity" evidence="2">
    <location>
        <begin position="1209"/>
        <end position="1277"/>
    </location>
</feature>
<dbReference type="InterPro" id="IPR001680">
    <property type="entry name" value="WD40_rpt"/>
</dbReference>
<feature type="compositionally biased region" description="Basic and acidic residues" evidence="2">
    <location>
        <begin position="782"/>
        <end position="796"/>
    </location>
</feature>
<dbReference type="Gene3D" id="2.130.10.10">
    <property type="entry name" value="YVTN repeat-like/Quinoprotein amine dehydrogenase"/>
    <property type="match status" value="3"/>
</dbReference>
<dbReference type="Pfam" id="PF00400">
    <property type="entry name" value="WD40"/>
    <property type="match status" value="3"/>
</dbReference>
<dbReference type="PROSITE" id="PS50082">
    <property type="entry name" value="WD_REPEATS_2"/>
    <property type="match status" value="2"/>
</dbReference>
<dbReference type="Pfam" id="PF24782">
    <property type="entry name" value="WD40_MABP1-WDR62_2nd"/>
    <property type="match status" value="1"/>
</dbReference>
<dbReference type="GO" id="GO:0005737">
    <property type="term" value="C:cytoplasm"/>
    <property type="evidence" value="ECO:0007669"/>
    <property type="project" value="TreeGrafter"/>
</dbReference>
<feature type="region of interest" description="Disordered" evidence="2">
    <location>
        <begin position="840"/>
        <end position="866"/>
    </location>
</feature>
<feature type="compositionally biased region" description="Low complexity" evidence="2">
    <location>
        <begin position="1309"/>
        <end position="1331"/>
    </location>
</feature>
<feature type="region of interest" description="Disordered" evidence="2">
    <location>
        <begin position="942"/>
        <end position="1342"/>
    </location>
</feature>
<dbReference type="GO" id="GO:0043124">
    <property type="term" value="P:negative regulation of canonical NF-kappaB signal transduction"/>
    <property type="evidence" value="ECO:0007669"/>
    <property type="project" value="TreeGrafter"/>
</dbReference>
<feature type="compositionally biased region" description="Basic and acidic residues" evidence="2">
    <location>
        <begin position="840"/>
        <end position="850"/>
    </location>
</feature>
<keyword evidence="4" id="KW-0808">Transferase</keyword>
<feature type="compositionally biased region" description="Polar residues" evidence="2">
    <location>
        <begin position="424"/>
        <end position="447"/>
    </location>
</feature>
<dbReference type="PROSITE" id="PS50294">
    <property type="entry name" value="WD_REPEATS_REGION"/>
    <property type="match status" value="1"/>
</dbReference>
<feature type="repeat" description="WD" evidence="1">
    <location>
        <begin position="668"/>
        <end position="709"/>
    </location>
</feature>
<dbReference type="InterPro" id="IPR011047">
    <property type="entry name" value="Quinoprotein_ADH-like_sf"/>
</dbReference>
<feature type="compositionally biased region" description="Low complexity" evidence="2">
    <location>
        <begin position="1361"/>
        <end position="1370"/>
    </location>
</feature>
<dbReference type="SUPFAM" id="SSF50998">
    <property type="entry name" value="Quinoprotein alcohol dehydrogenase-like"/>
    <property type="match status" value="1"/>
</dbReference>
<organism evidence="4 5">
    <name type="scientific">Larimichthys crocea</name>
    <name type="common">Large yellow croaker</name>
    <name type="synonym">Pseudosciaena crocea</name>
    <dbReference type="NCBI Taxonomy" id="215358"/>
    <lineage>
        <taxon>Eukaryota</taxon>
        <taxon>Metazoa</taxon>
        <taxon>Chordata</taxon>
        <taxon>Craniata</taxon>
        <taxon>Vertebrata</taxon>
        <taxon>Euteleostomi</taxon>
        <taxon>Actinopterygii</taxon>
        <taxon>Neopterygii</taxon>
        <taxon>Teleostei</taxon>
        <taxon>Neoteleostei</taxon>
        <taxon>Acanthomorphata</taxon>
        <taxon>Eupercaria</taxon>
        <taxon>Sciaenidae</taxon>
        <taxon>Larimichthys</taxon>
    </lineage>
</organism>
<proteinExistence type="predicted"/>
<comment type="caution">
    <text evidence="4">The sequence shown here is derived from an EMBL/GenBank/DDBJ whole genome shotgun (WGS) entry which is preliminary data.</text>
</comment>
<dbReference type="InterPro" id="IPR015943">
    <property type="entry name" value="WD40/YVTN_repeat-like_dom_sf"/>
</dbReference>
<feature type="region of interest" description="Disordered" evidence="2">
    <location>
        <begin position="424"/>
        <end position="448"/>
    </location>
</feature>
<feature type="compositionally biased region" description="Low complexity" evidence="2">
    <location>
        <begin position="1401"/>
        <end position="1416"/>
    </location>
</feature>
<dbReference type="FunFam" id="2.130.10.10:FF:000046">
    <property type="entry name" value="WD repeat-containing protein 62 isoform 1"/>
    <property type="match status" value="1"/>
</dbReference>
<gene>
    <name evidence="4" type="ORF">D5F01_LYC12134</name>
</gene>
<keyword evidence="5" id="KW-1185">Reference proteome</keyword>
<evidence type="ECO:0000256" key="1">
    <source>
        <dbReference type="PROSITE-ProRule" id="PRU00221"/>
    </source>
</evidence>
<keyword evidence="1" id="KW-0853">WD repeat</keyword>
<evidence type="ECO:0000313" key="4">
    <source>
        <dbReference type="EMBL" id="KAE8290408.1"/>
    </source>
</evidence>